<feature type="transmembrane region" description="Helical" evidence="7">
    <location>
        <begin position="23"/>
        <end position="45"/>
    </location>
</feature>
<comment type="subcellular location">
    <subcellularLocation>
        <location evidence="1">Cell membrane</location>
        <topology evidence="1">Multi-pass membrane protein</topology>
    </subcellularLocation>
</comment>
<dbReference type="EMBL" id="MFBT01000005">
    <property type="protein sequence ID" value="OGE00104.1"/>
    <property type="molecule type" value="Genomic_DNA"/>
</dbReference>
<dbReference type="PANTHER" id="PTHR30572:SF4">
    <property type="entry name" value="ABC TRANSPORTER PERMEASE YTRF"/>
    <property type="match status" value="1"/>
</dbReference>
<evidence type="ECO:0000256" key="5">
    <source>
        <dbReference type="ARBA" id="ARBA00023136"/>
    </source>
</evidence>
<accession>A0A1F5H7F5</accession>
<evidence type="ECO:0000256" key="3">
    <source>
        <dbReference type="ARBA" id="ARBA00022692"/>
    </source>
</evidence>
<dbReference type="Proteomes" id="UP000177039">
    <property type="component" value="Unassembled WGS sequence"/>
</dbReference>
<evidence type="ECO:0008006" key="12">
    <source>
        <dbReference type="Google" id="ProtNLM"/>
    </source>
</evidence>
<sequence>MDFIEVVNSSFEAIRINKVRSSLTALGIIIGVASVVLLISLGTGLRNYITGQFEQLGSNLLFVIPGKIGAGGRGPGGTTINKLSIKHVDLIKRKVKGLEGVIPTIQQFTTVKYQNKVLKDVTIIGTNEQFGDIVNLPAVHGKFFDKTQSDSGKKVAVIGKTIVKDIFGAKNPLGERIDVKSQKYQVIGVLKEQGSTLGFDQDNIVVVPFNAAQRQFGVTQVNNIYAKAQNQADIEKVAEDLKNVLLDDLSEEDFSVMTAQQTLSTIQGILRVISATLTGIAAISLLVGGVGISNIMLVSVTERTREIGLRKAVGAKSQDILFQFLVEAITISVLGGTIGLLLAGVGTVAISRFIPATITFWSVVIAFGFSVVVGVIFGVAPAIRASRLEPIVALRHE</sequence>
<evidence type="ECO:0000256" key="1">
    <source>
        <dbReference type="ARBA" id="ARBA00004651"/>
    </source>
</evidence>
<keyword evidence="2" id="KW-1003">Cell membrane</keyword>
<dbReference type="InterPro" id="IPR050250">
    <property type="entry name" value="Macrolide_Exporter_MacB"/>
</dbReference>
<evidence type="ECO:0000256" key="7">
    <source>
        <dbReference type="SAM" id="Phobius"/>
    </source>
</evidence>
<dbReference type="PANTHER" id="PTHR30572">
    <property type="entry name" value="MEMBRANE COMPONENT OF TRANSPORTER-RELATED"/>
    <property type="match status" value="1"/>
</dbReference>
<dbReference type="GO" id="GO:0022857">
    <property type="term" value="F:transmembrane transporter activity"/>
    <property type="evidence" value="ECO:0007669"/>
    <property type="project" value="TreeGrafter"/>
</dbReference>
<dbReference type="Pfam" id="PF02687">
    <property type="entry name" value="FtsX"/>
    <property type="match status" value="1"/>
</dbReference>
<protein>
    <recommendedName>
        <fullName evidence="12">Multidrug ABC transporter substrate-binding protein</fullName>
    </recommendedName>
</protein>
<keyword evidence="5 7" id="KW-0472">Membrane</keyword>
<gene>
    <name evidence="10" type="ORF">A3B54_01745</name>
</gene>
<evidence type="ECO:0000256" key="6">
    <source>
        <dbReference type="ARBA" id="ARBA00038076"/>
    </source>
</evidence>
<feature type="transmembrane region" description="Helical" evidence="7">
    <location>
        <begin position="320"/>
        <end position="346"/>
    </location>
</feature>
<feature type="domain" description="MacB-like periplasmic core" evidence="9">
    <location>
        <begin position="21"/>
        <end position="243"/>
    </location>
</feature>
<name>A0A1F5H7F5_9BACT</name>
<dbReference type="AlphaFoldDB" id="A0A1F5H7F5"/>
<keyword evidence="4 7" id="KW-1133">Transmembrane helix</keyword>
<evidence type="ECO:0000313" key="10">
    <source>
        <dbReference type="EMBL" id="OGE00104.1"/>
    </source>
</evidence>
<dbReference type="Pfam" id="PF12704">
    <property type="entry name" value="MacB_PCD"/>
    <property type="match status" value="1"/>
</dbReference>
<evidence type="ECO:0000256" key="4">
    <source>
        <dbReference type="ARBA" id="ARBA00022989"/>
    </source>
</evidence>
<comment type="caution">
    <text evidence="10">The sequence shown here is derived from an EMBL/GenBank/DDBJ whole genome shotgun (WGS) entry which is preliminary data.</text>
</comment>
<evidence type="ECO:0000259" key="8">
    <source>
        <dbReference type="Pfam" id="PF02687"/>
    </source>
</evidence>
<keyword evidence="3 7" id="KW-0812">Transmembrane</keyword>
<evidence type="ECO:0000256" key="2">
    <source>
        <dbReference type="ARBA" id="ARBA00022475"/>
    </source>
</evidence>
<dbReference type="GO" id="GO:0005886">
    <property type="term" value="C:plasma membrane"/>
    <property type="evidence" value="ECO:0007669"/>
    <property type="project" value="UniProtKB-SubCell"/>
</dbReference>
<reference evidence="10 11" key="1">
    <citation type="journal article" date="2016" name="Nat. Commun.">
        <title>Thousands of microbial genomes shed light on interconnected biogeochemical processes in an aquifer system.</title>
        <authorList>
            <person name="Anantharaman K."/>
            <person name="Brown C.T."/>
            <person name="Hug L.A."/>
            <person name="Sharon I."/>
            <person name="Castelle C.J."/>
            <person name="Probst A.J."/>
            <person name="Thomas B.C."/>
            <person name="Singh A."/>
            <person name="Wilkins M.J."/>
            <person name="Karaoz U."/>
            <person name="Brodie E.L."/>
            <person name="Williams K.H."/>
            <person name="Hubbard S.S."/>
            <person name="Banfield J.F."/>
        </authorList>
    </citation>
    <scope>NUCLEOTIDE SEQUENCE [LARGE SCALE GENOMIC DNA]</scope>
</reference>
<evidence type="ECO:0000259" key="9">
    <source>
        <dbReference type="Pfam" id="PF12704"/>
    </source>
</evidence>
<dbReference type="InterPro" id="IPR025857">
    <property type="entry name" value="MacB_PCD"/>
</dbReference>
<proteinExistence type="inferred from homology"/>
<evidence type="ECO:0000313" key="11">
    <source>
        <dbReference type="Proteomes" id="UP000177039"/>
    </source>
</evidence>
<comment type="similarity">
    <text evidence="6">Belongs to the ABC-4 integral membrane protein family.</text>
</comment>
<organism evidence="10 11">
    <name type="scientific">Candidatus Curtissbacteria bacterium RIFCSPLOWO2_01_FULL_42_50</name>
    <dbReference type="NCBI Taxonomy" id="1797730"/>
    <lineage>
        <taxon>Bacteria</taxon>
        <taxon>Candidatus Curtissiibacteriota</taxon>
    </lineage>
</organism>
<feature type="transmembrane region" description="Helical" evidence="7">
    <location>
        <begin position="358"/>
        <end position="380"/>
    </location>
</feature>
<dbReference type="InterPro" id="IPR003838">
    <property type="entry name" value="ABC3_permease_C"/>
</dbReference>
<feature type="domain" description="ABC3 transporter permease C-terminal" evidence="8">
    <location>
        <begin position="280"/>
        <end position="390"/>
    </location>
</feature>
<feature type="transmembrane region" description="Helical" evidence="7">
    <location>
        <begin position="277"/>
        <end position="300"/>
    </location>
</feature>